<sequence>MSMPDPIRDEDLIRSRQRGRARVMAILLGAFVILVFAISIAKIRAGMPH</sequence>
<dbReference type="AlphaFoldDB" id="A0A2T5U5E2"/>
<dbReference type="Proteomes" id="UP000244013">
    <property type="component" value="Unassembled WGS sequence"/>
</dbReference>
<dbReference type="GeneID" id="91008080"/>
<evidence type="ECO:0000313" key="2">
    <source>
        <dbReference type="EMBL" id="PTW46711.1"/>
    </source>
</evidence>
<keyword evidence="1" id="KW-0812">Transmembrane</keyword>
<accession>A0A2T5U5E2</accession>
<feature type="transmembrane region" description="Helical" evidence="1">
    <location>
        <begin position="21"/>
        <end position="41"/>
    </location>
</feature>
<organism evidence="2 3">
    <name type="scientific">Sphingomonas faeni</name>
    <dbReference type="NCBI Taxonomy" id="185950"/>
    <lineage>
        <taxon>Bacteria</taxon>
        <taxon>Pseudomonadati</taxon>
        <taxon>Pseudomonadota</taxon>
        <taxon>Alphaproteobacteria</taxon>
        <taxon>Sphingomonadales</taxon>
        <taxon>Sphingomonadaceae</taxon>
        <taxon>Sphingomonas</taxon>
    </lineage>
</organism>
<keyword evidence="1" id="KW-0472">Membrane</keyword>
<keyword evidence="1" id="KW-1133">Transmembrane helix</keyword>
<proteinExistence type="predicted"/>
<comment type="caution">
    <text evidence="2">The sequence shown here is derived from an EMBL/GenBank/DDBJ whole genome shotgun (WGS) entry which is preliminary data.</text>
</comment>
<name>A0A2T5U5E2_9SPHN</name>
<reference evidence="2 3" key="1">
    <citation type="submission" date="2018-04" db="EMBL/GenBank/DDBJ databases">
        <title>Genomic Encyclopedia of Type Strains, Phase III (KMG-III): the genomes of soil and plant-associated and newly described type strains.</title>
        <authorList>
            <person name="Whitman W."/>
        </authorList>
    </citation>
    <scope>NUCLEOTIDE SEQUENCE [LARGE SCALE GENOMIC DNA]</scope>
    <source>
        <strain evidence="2 3">MA-olki</strain>
    </source>
</reference>
<evidence type="ECO:0000256" key="1">
    <source>
        <dbReference type="SAM" id="Phobius"/>
    </source>
</evidence>
<protein>
    <submittedName>
        <fullName evidence="2">Uncharacterized protein</fullName>
    </submittedName>
</protein>
<dbReference type="EMBL" id="QAYE01000004">
    <property type="protein sequence ID" value="PTW46711.1"/>
    <property type="molecule type" value="Genomic_DNA"/>
</dbReference>
<dbReference type="RefSeq" id="WP_167397693.1">
    <property type="nucleotide sequence ID" value="NZ_QAYE01000004.1"/>
</dbReference>
<gene>
    <name evidence="2" type="ORF">C8J25_10446</name>
</gene>
<evidence type="ECO:0000313" key="3">
    <source>
        <dbReference type="Proteomes" id="UP000244013"/>
    </source>
</evidence>